<sequence>MAKDKRRLSSKKSPIKSQKTKPLKGFASVNQIFKDKGYRELGKEEYEDFEALAKDSTEYELKELYKNKSLPLFLRLIVGTHIEKLRKEKLVNITE</sequence>
<proteinExistence type="predicted"/>
<dbReference type="AlphaFoldDB" id="A0A7M2Y5Y9"/>
<evidence type="ECO:0000256" key="1">
    <source>
        <dbReference type="SAM" id="MobiDB-lite"/>
    </source>
</evidence>
<name>A0A7M2Y5Y9_9FLAO</name>
<accession>A0A7M2Y5Y9</accession>
<keyword evidence="3" id="KW-1185">Reference proteome</keyword>
<gene>
    <name evidence="2" type="ORF">Q73A0000_01330</name>
</gene>
<dbReference type="RefSeq" id="WP_193812295.1">
    <property type="nucleotide sequence ID" value="NZ_CP040442.1"/>
</dbReference>
<dbReference type="KEGG" id="kfa:Q73A0000_01330"/>
<evidence type="ECO:0000313" key="3">
    <source>
        <dbReference type="Proteomes" id="UP000594195"/>
    </source>
</evidence>
<evidence type="ECO:0000313" key="2">
    <source>
        <dbReference type="EMBL" id="QOW09084.1"/>
    </source>
</evidence>
<organism evidence="2 3">
    <name type="scientific">Kaistella flava</name>
    <name type="common">ex Peng et al. 2021</name>
    <dbReference type="NCBI Taxonomy" id="2038776"/>
    <lineage>
        <taxon>Bacteria</taxon>
        <taxon>Pseudomonadati</taxon>
        <taxon>Bacteroidota</taxon>
        <taxon>Flavobacteriia</taxon>
        <taxon>Flavobacteriales</taxon>
        <taxon>Weeksellaceae</taxon>
        <taxon>Chryseobacterium group</taxon>
        <taxon>Kaistella</taxon>
    </lineage>
</organism>
<protein>
    <submittedName>
        <fullName evidence="2">Uncharacterized protein</fullName>
    </submittedName>
</protein>
<dbReference type="Proteomes" id="UP000594195">
    <property type="component" value="Chromosome"/>
</dbReference>
<reference evidence="2 3" key="1">
    <citation type="submission" date="2019-05" db="EMBL/GenBank/DDBJ databases">
        <title>Chryseobacterium sp. isolated from King George Island, maritime Antarctica.</title>
        <authorList>
            <person name="Peng X."/>
        </authorList>
    </citation>
    <scope>NUCLEOTIDE SEQUENCE [LARGE SCALE GENOMIC DNA]</scope>
    <source>
        <strain evidence="2 3">7-3A</strain>
    </source>
</reference>
<dbReference type="EMBL" id="CP040442">
    <property type="protein sequence ID" value="QOW09084.1"/>
    <property type="molecule type" value="Genomic_DNA"/>
</dbReference>
<feature type="region of interest" description="Disordered" evidence="1">
    <location>
        <begin position="1"/>
        <end position="22"/>
    </location>
</feature>